<protein>
    <submittedName>
        <fullName evidence="4">Methyltransferase</fullName>
    </submittedName>
</protein>
<proteinExistence type="predicted"/>
<feature type="domain" description="Methyltransferase small" evidence="3">
    <location>
        <begin position="28"/>
        <end position="197"/>
    </location>
</feature>
<dbReference type="Proteomes" id="UP000321662">
    <property type="component" value="Unassembled WGS sequence"/>
</dbReference>
<evidence type="ECO:0000313" key="4">
    <source>
        <dbReference type="EMBL" id="GEK91856.1"/>
    </source>
</evidence>
<comment type="caution">
    <text evidence="4">The sequence shown here is derived from an EMBL/GenBank/DDBJ whole genome shotgun (WGS) entry which is preliminary data.</text>
</comment>
<reference evidence="4 5" key="1">
    <citation type="submission" date="2019-07" db="EMBL/GenBank/DDBJ databases">
        <title>Whole genome shotgun sequence of Alkalibacterium kapii NBRC 103247.</title>
        <authorList>
            <person name="Hosoyama A."/>
            <person name="Uohara A."/>
            <person name="Ohji S."/>
            <person name="Ichikawa N."/>
        </authorList>
    </citation>
    <scope>NUCLEOTIDE SEQUENCE [LARGE SCALE GENOMIC DNA]</scope>
    <source>
        <strain evidence="4 5">NBRC 103247</strain>
    </source>
</reference>
<keyword evidence="1 4" id="KW-0489">Methyltransferase</keyword>
<keyword evidence="2 4" id="KW-0808">Transferase</keyword>
<dbReference type="InterPro" id="IPR007848">
    <property type="entry name" value="Small_mtfrase_dom"/>
</dbReference>
<dbReference type="Gene3D" id="3.40.50.150">
    <property type="entry name" value="Vaccinia Virus protein VP39"/>
    <property type="match status" value="1"/>
</dbReference>
<gene>
    <name evidence="4" type="primary">rsmC</name>
    <name evidence="4" type="ORF">AKA01nite_14780</name>
</gene>
<dbReference type="SUPFAM" id="SSF53335">
    <property type="entry name" value="S-adenosyl-L-methionine-dependent methyltransferases"/>
    <property type="match status" value="1"/>
</dbReference>
<dbReference type="InterPro" id="IPR046977">
    <property type="entry name" value="RsmC/RlmG"/>
</dbReference>
<dbReference type="EMBL" id="BJUY01000021">
    <property type="protein sequence ID" value="GEK91856.1"/>
    <property type="molecule type" value="Genomic_DNA"/>
</dbReference>
<accession>A0A511AUN1</accession>
<organism evidence="4 5">
    <name type="scientific">Alkalibacterium kapii</name>
    <dbReference type="NCBI Taxonomy" id="426704"/>
    <lineage>
        <taxon>Bacteria</taxon>
        <taxon>Bacillati</taxon>
        <taxon>Bacillota</taxon>
        <taxon>Bacilli</taxon>
        <taxon>Lactobacillales</taxon>
        <taxon>Carnobacteriaceae</taxon>
        <taxon>Alkalibacterium</taxon>
    </lineage>
</organism>
<dbReference type="OrthoDB" id="9764961at2"/>
<evidence type="ECO:0000259" key="3">
    <source>
        <dbReference type="Pfam" id="PF05175"/>
    </source>
</evidence>
<sequence>MTDHYFTSNPNAKHHEQNFETTLKGNTLKFTTDSGVFSKERVDYGSKVMIEAIDPSVFPNEKMLEMGCGYGPVGLSLAKAYPELKVEMVDVNERALNLARKNAEENEISNVEMYLSSIYEKVNEKAFGAIISNPPIRAGKKVVHEIISEAYHYLAEGGVLIIVIQKKQGAPSAKQKMTDTFGNVERIALDKGYWVLQSKKKIIVMD</sequence>
<keyword evidence="5" id="KW-1185">Reference proteome</keyword>
<evidence type="ECO:0000256" key="2">
    <source>
        <dbReference type="ARBA" id="ARBA00022679"/>
    </source>
</evidence>
<dbReference type="PANTHER" id="PTHR47816:SF4">
    <property type="entry name" value="RIBOSOMAL RNA SMALL SUBUNIT METHYLTRANSFERASE C"/>
    <property type="match status" value="1"/>
</dbReference>
<dbReference type="AlphaFoldDB" id="A0A511AUN1"/>
<dbReference type="CDD" id="cd02440">
    <property type="entry name" value="AdoMet_MTases"/>
    <property type="match status" value="1"/>
</dbReference>
<evidence type="ECO:0000256" key="1">
    <source>
        <dbReference type="ARBA" id="ARBA00022603"/>
    </source>
</evidence>
<evidence type="ECO:0000313" key="5">
    <source>
        <dbReference type="Proteomes" id="UP000321662"/>
    </source>
</evidence>
<dbReference type="GO" id="GO:0032259">
    <property type="term" value="P:methylation"/>
    <property type="evidence" value="ECO:0007669"/>
    <property type="project" value="UniProtKB-KW"/>
</dbReference>
<dbReference type="InterPro" id="IPR029063">
    <property type="entry name" value="SAM-dependent_MTases_sf"/>
</dbReference>
<dbReference type="RefSeq" id="WP_146924672.1">
    <property type="nucleotide sequence ID" value="NZ_BJUY01000021.1"/>
</dbReference>
<dbReference type="PANTHER" id="PTHR47816">
    <property type="entry name" value="RIBOSOMAL RNA SMALL SUBUNIT METHYLTRANSFERASE C"/>
    <property type="match status" value="1"/>
</dbReference>
<name>A0A511AUN1_9LACT</name>
<dbReference type="GO" id="GO:0008757">
    <property type="term" value="F:S-adenosylmethionine-dependent methyltransferase activity"/>
    <property type="evidence" value="ECO:0007669"/>
    <property type="project" value="InterPro"/>
</dbReference>
<dbReference type="Pfam" id="PF05175">
    <property type="entry name" value="MTS"/>
    <property type="match status" value="1"/>
</dbReference>